<sequence>MVKVGARRQAHSLAREQPAREGEKEERQQQLMMVKERVAMVKERLAIERKLTELTKEQRKETGRFTILAELEKEKEKESLDMDEGEKRYEEYMSSLKRLRRGPGAYHSARSHLTSDSTGYFSGRDIGVVPIVTTRGSGITETTLGQIFALLKHTEQGLSYWEFGPELDGLLGISSQRCVQMFNIAGLKSLGAKVAKQLLQLVATLLVLQLLMQHLPQLFPSCRSLLHLEVTQVSAEWRSAVQQVLTWAKGVDTMHPSVYSRLELGKSWDDLTKKLIGAGKA</sequence>
<feature type="region of interest" description="Disordered" evidence="1">
    <location>
        <begin position="1"/>
        <end position="29"/>
    </location>
</feature>
<feature type="compositionally biased region" description="Basic and acidic residues" evidence="1">
    <location>
        <begin position="13"/>
        <end position="29"/>
    </location>
</feature>
<dbReference type="PANTHER" id="PTHR46530:SF1">
    <property type="entry name" value="PROTEIN MONO-ADP-RIBOSYLTRANSFERASE PARP4"/>
    <property type="match status" value="1"/>
</dbReference>
<feature type="compositionally biased region" description="Basic residues" evidence="1">
    <location>
        <begin position="1"/>
        <end position="10"/>
    </location>
</feature>
<dbReference type="Proteomes" id="UP000838412">
    <property type="component" value="Chromosome 16"/>
</dbReference>
<gene>
    <name evidence="3" type="primary">PARP4</name>
    <name evidence="3" type="ORF">BLAG_LOCUS9649</name>
</gene>
<evidence type="ECO:0000259" key="2">
    <source>
        <dbReference type="Pfam" id="PF26156"/>
    </source>
</evidence>
<accession>A0A8J9Z6Z8</accession>
<keyword evidence="4" id="KW-1185">Reference proteome</keyword>
<dbReference type="InterPro" id="IPR031273">
    <property type="entry name" value="PARP4"/>
</dbReference>
<organism evidence="3 4">
    <name type="scientific">Branchiostoma lanceolatum</name>
    <name type="common">Common lancelet</name>
    <name type="synonym">Amphioxus lanceolatum</name>
    <dbReference type="NCBI Taxonomy" id="7740"/>
    <lineage>
        <taxon>Eukaryota</taxon>
        <taxon>Metazoa</taxon>
        <taxon>Chordata</taxon>
        <taxon>Cephalochordata</taxon>
        <taxon>Leptocardii</taxon>
        <taxon>Amphioxiformes</taxon>
        <taxon>Branchiostomatidae</taxon>
        <taxon>Branchiostoma</taxon>
    </lineage>
</organism>
<proteinExistence type="predicted"/>
<protein>
    <submittedName>
        <fullName evidence="3">PARP4 protein</fullName>
    </submittedName>
</protein>
<dbReference type="GO" id="GO:0003950">
    <property type="term" value="F:NAD+ poly-ADP-ribosyltransferase activity"/>
    <property type="evidence" value="ECO:0007669"/>
    <property type="project" value="InterPro"/>
</dbReference>
<dbReference type="EMBL" id="OV696701">
    <property type="protein sequence ID" value="CAH1248285.1"/>
    <property type="molecule type" value="Genomic_DNA"/>
</dbReference>
<dbReference type="Pfam" id="PF26156">
    <property type="entry name" value="PARP4_MVP-ID"/>
    <property type="match status" value="1"/>
</dbReference>
<dbReference type="InterPro" id="IPR058904">
    <property type="entry name" value="PARP4_MVP-ID"/>
</dbReference>
<dbReference type="PANTHER" id="PTHR46530">
    <property type="entry name" value="PROTEIN MONO-ADP-RIBOSYLTRANSFERASE PARP4"/>
    <property type="match status" value="1"/>
</dbReference>
<evidence type="ECO:0000256" key="1">
    <source>
        <dbReference type="SAM" id="MobiDB-lite"/>
    </source>
</evidence>
<reference evidence="3" key="1">
    <citation type="submission" date="2022-01" db="EMBL/GenBank/DDBJ databases">
        <authorList>
            <person name="Braso-Vives M."/>
        </authorList>
    </citation>
    <scope>NUCLEOTIDE SEQUENCE</scope>
</reference>
<name>A0A8J9Z6Z8_BRALA</name>
<evidence type="ECO:0000313" key="4">
    <source>
        <dbReference type="Proteomes" id="UP000838412"/>
    </source>
</evidence>
<dbReference type="AlphaFoldDB" id="A0A8J9Z6Z8"/>
<evidence type="ECO:0000313" key="3">
    <source>
        <dbReference type="EMBL" id="CAH1248285.1"/>
    </source>
</evidence>
<dbReference type="GO" id="GO:0005737">
    <property type="term" value="C:cytoplasm"/>
    <property type="evidence" value="ECO:0007669"/>
    <property type="project" value="TreeGrafter"/>
</dbReference>
<feature type="domain" description="PARP4 MVP-ID C-terminal" evidence="2">
    <location>
        <begin position="154"/>
        <end position="277"/>
    </location>
</feature>